<accession>A0A2T9YHW4</accession>
<organism evidence="1 2">
    <name type="scientific">Furculomyces boomerangus</name>
    <dbReference type="NCBI Taxonomy" id="61424"/>
    <lineage>
        <taxon>Eukaryota</taxon>
        <taxon>Fungi</taxon>
        <taxon>Fungi incertae sedis</taxon>
        <taxon>Zoopagomycota</taxon>
        <taxon>Kickxellomycotina</taxon>
        <taxon>Harpellomycetes</taxon>
        <taxon>Harpellales</taxon>
        <taxon>Harpellaceae</taxon>
        <taxon>Furculomyces</taxon>
    </lineage>
</organism>
<sequence length="293" mass="33562">MTNTKDELCVALFLQTPHAFLFSGTAKIHKRKLQDLPPQLDYIVVHNALQSDIQRIKKPRIQNQGRHNENSLSSKKTNKKFITFTKHSNIESFMTYEPSTDSRFITYWNSNNSLNFAFNDHMRSFTLFNPFQSQQKQSFIPDKKDLMILKDFGFDVDLIEEVQDLYSEKSIVVDKDTNNDSVNDILNENFKLFVKLAELQDARFSLGLNVTSEERNTALALQNNLVEVASKFQPRDLITNPKSIEHAMSLVPSQYPVFGGTLPPQRLFVYSSNSGNPKTYPSSANVVIQKNNN</sequence>
<dbReference type="Proteomes" id="UP000245699">
    <property type="component" value="Unassembled WGS sequence"/>
</dbReference>
<dbReference type="EMBL" id="MBFT01000391">
    <property type="protein sequence ID" value="PVU91942.1"/>
    <property type="molecule type" value="Genomic_DNA"/>
</dbReference>
<protein>
    <submittedName>
        <fullName evidence="1">Uncharacterized protein</fullName>
    </submittedName>
</protein>
<comment type="caution">
    <text evidence="1">The sequence shown here is derived from an EMBL/GenBank/DDBJ whole genome shotgun (WGS) entry which is preliminary data.</text>
</comment>
<dbReference type="OrthoDB" id="21648at2759"/>
<dbReference type="AlphaFoldDB" id="A0A2T9YHW4"/>
<evidence type="ECO:0000313" key="2">
    <source>
        <dbReference type="Proteomes" id="UP000245699"/>
    </source>
</evidence>
<reference evidence="1 2" key="1">
    <citation type="journal article" date="2018" name="MBio">
        <title>Comparative Genomics Reveals the Core Gene Toolbox for the Fungus-Insect Symbiosis.</title>
        <authorList>
            <person name="Wang Y."/>
            <person name="Stata M."/>
            <person name="Wang W."/>
            <person name="Stajich J.E."/>
            <person name="White M.M."/>
            <person name="Moncalvo J.M."/>
        </authorList>
    </citation>
    <scope>NUCLEOTIDE SEQUENCE [LARGE SCALE GENOMIC DNA]</scope>
    <source>
        <strain evidence="1 2">AUS-77-4</strain>
    </source>
</reference>
<proteinExistence type="predicted"/>
<name>A0A2T9YHW4_9FUNG</name>
<gene>
    <name evidence="1" type="ORF">BB559_003925</name>
</gene>
<evidence type="ECO:0000313" key="1">
    <source>
        <dbReference type="EMBL" id="PVU91942.1"/>
    </source>
</evidence>
<keyword evidence="2" id="KW-1185">Reference proteome</keyword>